<dbReference type="SUPFAM" id="SSF49785">
    <property type="entry name" value="Galactose-binding domain-like"/>
    <property type="match status" value="2"/>
</dbReference>
<accession>A0A316EWA2</accession>
<dbReference type="PANTHER" id="PTHR43695:SF1">
    <property type="entry name" value="RHAMNOGALACTURONAN ACETYLESTERASE"/>
    <property type="match status" value="1"/>
</dbReference>
<feature type="domain" description="CBM6" evidence="3">
    <location>
        <begin position="11"/>
        <end position="136"/>
    </location>
</feature>
<proteinExistence type="inferred from homology"/>
<evidence type="ECO:0000313" key="5">
    <source>
        <dbReference type="Proteomes" id="UP000245697"/>
    </source>
</evidence>
<dbReference type="CDD" id="cd01821">
    <property type="entry name" value="Rhamnogalacturan_acetylesterase_like"/>
    <property type="match status" value="1"/>
</dbReference>
<dbReference type="SUPFAM" id="SSF52266">
    <property type="entry name" value="SGNH hydrolase"/>
    <property type="match status" value="1"/>
</dbReference>
<dbReference type="Gene3D" id="2.60.120.430">
    <property type="entry name" value="Galactose-binding lectin"/>
    <property type="match status" value="1"/>
</dbReference>
<protein>
    <submittedName>
        <fullName evidence="4">Lysophospholipase L1-like esterase</fullName>
    </submittedName>
</protein>
<reference evidence="4 5" key="1">
    <citation type="submission" date="2018-05" db="EMBL/GenBank/DDBJ databases">
        <title>Genomic Encyclopedia of Archaeal and Bacterial Type Strains, Phase II (KMG-II): from individual species to whole genera.</title>
        <authorList>
            <person name="Goeker M."/>
        </authorList>
    </citation>
    <scope>NUCLEOTIDE SEQUENCE [LARGE SCALE GENOMIC DNA]</scope>
    <source>
        <strain evidence="4 5">DSM 45184</strain>
    </source>
</reference>
<dbReference type="Gene3D" id="2.60.120.260">
    <property type="entry name" value="Galactose-binding domain-like"/>
    <property type="match status" value="1"/>
</dbReference>
<sequence>MLASNAYAATTRYEAESAPATCGGAVASTHAGYSGGGFCDTTNAVGSAVEFTVDMRAAGAVTLGIRYANGSTANRPADLSVNGTVVQAGFVFEATGAWTTWTTRTHTVQLDAGANTIRFAATTAVGLANLDYLDVATTGDPTEPPGRPPECTGSSPIRCHFAVSPGNYTVTAWIGDRASAGNTSMSVEARRWILAPVATAAGTISRHVFTINVRQPEGQPTGQGGSGTSGLDVSFAGSMPKLSGLTVAPASNPLAVYLAGDSTVCDQPIAPYTGWGQILPSRLSAGAVIANYGDSGEGSGSFLSNSALFPTMRPLITSNDLVLIQFGHNDKSTGASAFRTNLTTMINQVRARGGVAVLVTPPVRRLFDGNQLNSTALHVNGVGVNLPAEMRALGSSLSVPVIDLTAKSEQLVESLGPAGSARLFLRAAVDGVADNTHFSEYGAEEMAGLVVQGIRERNLPLADYLR</sequence>
<organism evidence="4 5">
    <name type="scientific">Actinoplanes xinjiangensis</name>
    <dbReference type="NCBI Taxonomy" id="512350"/>
    <lineage>
        <taxon>Bacteria</taxon>
        <taxon>Bacillati</taxon>
        <taxon>Actinomycetota</taxon>
        <taxon>Actinomycetes</taxon>
        <taxon>Micromonosporales</taxon>
        <taxon>Micromonosporaceae</taxon>
        <taxon>Actinoplanes</taxon>
    </lineage>
</organism>
<dbReference type="Gene3D" id="3.40.50.1110">
    <property type="entry name" value="SGNH hydrolase"/>
    <property type="match status" value="1"/>
</dbReference>
<dbReference type="InterPro" id="IPR008979">
    <property type="entry name" value="Galactose-bd-like_sf"/>
</dbReference>
<name>A0A316EWA2_9ACTN</name>
<keyword evidence="5" id="KW-1185">Reference proteome</keyword>
<dbReference type="RefSeq" id="WP_158319492.1">
    <property type="nucleotide sequence ID" value="NZ_BONA01000077.1"/>
</dbReference>
<dbReference type="GO" id="GO:0030246">
    <property type="term" value="F:carbohydrate binding"/>
    <property type="evidence" value="ECO:0007669"/>
    <property type="project" value="InterPro"/>
</dbReference>
<dbReference type="PROSITE" id="PS51175">
    <property type="entry name" value="CBM6"/>
    <property type="match status" value="1"/>
</dbReference>
<evidence type="ECO:0000259" key="3">
    <source>
        <dbReference type="PROSITE" id="PS51175"/>
    </source>
</evidence>
<dbReference type="Pfam" id="PF13472">
    <property type="entry name" value="Lipase_GDSL_2"/>
    <property type="match status" value="1"/>
</dbReference>
<dbReference type="InterPro" id="IPR013830">
    <property type="entry name" value="SGNH_hydro"/>
</dbReference>
<comment type="similarity">
    <text evidence="1">Belongs to the 'GDSL' lipolytic enzyme family.</text>
</comment>
<dbReference type="CDD" id="cd04082">
    <property type="entry name" value="CBM35_pectate_lyase-like"/>
    <property type="match status" value="1"/>
</dbReference>
<dbReference type="AlphaFoldDB" id="A0A316EWA2"/>
<comment type="caution">
    <text evidence="4">The sequence shown here is derived from an EMBL/GenBank/DDBJ whole genome shotgun (WGS) entry which is preliminary data.</text>
</comment>
<evidence type="ECO:0000313" key="4">
    <source>
        <dbReference type="EMBL" id="PWK36115.1"/>
    </source>
</evidence>
<dbReference type="OrthoDB" id="9802318at2"/>
<keyword evidence="2" id="KW-0378">Hydrolase</keyword>
<evidence type="ECO:0000256" key="2">
    <source>
        <dbReference type="ARBA" id="ARBA00022801"/>
    </source>
</evidence>
<dbReference type="PANTHER" id="PTHR43695">
    <property type="entry name" value="PUTATIVE (AFU_ORTHOLOGUE AFUA_2G17250)-RELATED"/>
    <property type="match status" value="1"/>
</dbReference>
<dbReference type="InterPro" id="IPR036514">
    <property type="entry name" value="SGNH_hydro_sf"/>
</dbReference>
<dbReference type="GO" id="GO:0016787">
    <property type="term" value="F:hydrolase activity"/>
    <property type="evidence" value="ECO:0007669"/>
    <property type="project" value="UniProtKB-KW"/>
</dbReference>
<dbReference type="InterPro" id="IPR005084">
    <property type="entry name" value="CBM6"/>
</dbReference>
<dbReference type="Pfam" id="PF16990">
    <property type="entry name" value="CBM_35"/>
    <property type="match status" value="1"/>
</dbReference>
<evidence type="ECO:0000256" key="1">
    <source>
        <dbReference type="ARBA" id="ARBA00008668"/>
    </source>
</evidence>
<gene>
    <name evidence="4" type="ORF">BC793_12496</name>
</gene>
<dbReference type="InterPro" id="IPR037459">
    <property type="entry name" value="RhgT-like"/>
</dbReference>
<dbReference type="EMBL" id="QGGR01000024">
    <property type="protein sequence ID" value="PWK36115.1"/>
    <property type="molecule type" value="Genomic_DNA"/>
</dbReference>
<dbReference type="Proteomes" id="UP000245697">
    <property type="component" value="Unassembled WGS sequence"/>
</dbReference>